<dbReference type="AlphaFoldDB" id="A0AA85JCW2"/>
<dbReference type="Proteomes" id="UP000050795">
    <property type="component" value="Unassembled WGS sequence"/>
</dbReference>
<sequence>MKEEKSDKIKSIIDFFSTPLNEAELLEGGSKPDELYTLCDDPMEAPIKLIDEQLKFADLKALQNLFVDNSGFLVVGAIGLQGSGKSSILNILANYISDDCSIFDGPFDIQSVNHILNNSPCTGGVNLYITQDRVILLDAQPLLSFALTNYHIHMATSAETPSTSGNRTGNSSLTGPGKWNIEVWAEMASMQIVAFLVNVCHVVLVVSDNLSTAPTQLHRFVDRAISLKPTVFTPNVIPFHAMRDKQSSNIRKKSSNGTVDCPEVKNLTTAVQRLEISHSNGVTNVPVSNEADDVSELEDDVASLSEQYHQVGSNFPTSNHFLRQCLQSPEAESRDVSNAINRLMNLTDYSASLIHVYNQAPATAFLNPDFCAKLDRYKNKILPLMYPEYRRLMSLVSAGPRILSAHLQSRSPDQCTTAHRNNISNNAPKLINSDTTVIKLSTNNSLGNRIVPDNSVAQGFSGSPDNSSGSSDDSQENSAAATLSALSASNECPEPSLTPSDKDPLSSQKPDDVEDFSPETLVSSEVEDESKTDVAHCLHSPVKSQGKSEIVTTENFDGHKTLNNNNNDGDNNNCTKKFDSSSSNIVSQCCSVLRTIEDELNFTVNEDNSSPDNLSTKDADIKLSELLSFEDNLKKHNLVNTPEINGETLNDSLVKMHRDVHTTRRDFFDVQRRLDKPRLFLIPEVNSKGQTPTGCPTYMTSARILQEAVFSTPRQHMMPNFNEKKWITYAHKMWDAVAHSPLLLDYHSVLMNEL</sequence>
<evidence type="ECO:0000256" key="1">
    <source>
        <dbReference type="SAM" id="MobiDB-lite"/>
    </source>
</evidence>
<dbReference type="GO" id="GO:0000184">
    <property type="term" value="P:nuclear-transcribed mRNA catabolic process, nonsense-mediated decay"/>
    <property type="evidence" value="ECO:0007669"/>
    <property type="project" value="InterPro"/>
</dbReference>
<name>A0AA85JCW2_TRIRE</name>
<evidence type="ECO:0000313" key="4">
    <source>
        <dbReference type="WBParaSite" id="TREG1_15250.4"/>
    </source>
</evidence>
<dbReference type="PANTHER" id="PTHR14270:SF0">
    <property type="entry name" value="NONSENSE-MEDIATED MRNA DECAY FACTOR SMG9"/>
    <property type="match status" value="1"/>
</dbReference>
<feature type="compositionally biased region" description="Low complexity" evidence="1">
    <location>
        <begin position="459"/>
        <end position="489"/>
    </location>
</feature>
<dbReference type="WBParaSite" id="TREG1_15250.1">
    <property type="protein sequence ID" value="TREG1_15250.1"/>
    <property type="gene ID" value="TREG1_15250"/>
</dbReference>
<accession>A0AA85JCW2</accession>
<evidence type="ECO:0000313" key="3">
    <source>
        <dbReference type="WBParaSite" id="TREG1_15250.1"/>
    </source>
</evidence>
<organism evidence="2 4">
    <name type="scientific">Trichobilharzia regenti</name>
    <name type="common">Nasal bird schistosome</name>
    <dbReference type="NCBI Taxonomy" id="157069"/>
    <lineage>
        <taxon>Eukaryota</taxon>
        <taxon>Metazoa</taxon>
        <taxon>Spiralia</taxon>
        <taxon>Lophotrochozoa</taxon>
        <taxon>Platyhelminthes</taxon>
        <taxon>Trematoda</taxon>
        <taxon>Digenea</taxon>
        <taxon>Strigeidida</taxon>
        <taxon>Schistosomatoidea</taxon>
        <taxon>Schistosomatidae</taxon>
        <taxon>Trichobilharzia</taxon>
    </lineage>
</organism>
<dbReference type="PANTHER" id="PTHR14270">
    <property type="entry name" value="NONSENSE-MEDIATED MRNA DECAY FACTOR SMG9"/>
    <property type="match status" value="1"/>
</dbReference>
<dbReference type="InterPro" id="IPR039177">
    <property type="entry name" value="SMG9"/>
</dbReference>
<keyword evidence="2" id="KW-1185">Reference proteome</keyword>
<proteinExistence type="predicted"/>
<dbReference type="WBParaSite" id="TREG1_15250.4">
    <property type="protein sequence ID" value="TREG1_15250.4"/>
    <property type="gene ID" value="TREG1_15250"/>
</dbReference>
<protein>
    <recommendedName>
        <fullName evidence="5">Protein SMG9</fullName>
    </recommendedName>
</protein>
<reference evidence="3 4" key="2">
    <citation type="submission" date="2023-11" db="UniProtKB">
        <authorList>
            <consortium name="WormBaseParasite"/>
        </authorList>
    </citation>
    <scope>IDENTIFICATION</scope>
</reference>
<reference evidence="2" key="1">
    <citation type="submission" date="2022-06" db="EMBL/GenBank/DDBJ databases">
        <authorList>
            <person name="Berger JAMES D."/>
            <person name="Berger JAMES D."/>
        </authorList>
    </citation>
    <scope>NUCLEOTIDE SEQUENCE [LARGE SCALE GENOMIC DNA]</scope>
</reference>
<feature type="region of interest" description="Disordered" evidence="1">
    <location>
        <begin position="448"/>
        <end position="534"/>
    </location>
</feature>
<evidence type="ECO:0000313" key="2">
    <source>
        <dbReference type="Proteomes" id="UP000050795"/>
    </source>
</evidence>
<evidence type="ECO:0008006" key="5">
    <source>
        <dbReference type="Google" id="ProtNLM"/>
    </source>
</evidence>